<dbReference type="EMBL" id="AGXW01000008">
    <property type="protein sequence ID" value="EKJ90967.1"/>
    <property type="molecule type" value="Genomic_DNA"/>
</dbReference>
<reference evidence="1 2" key="1">
    <citation type="submission" date="2012-02" db="EMBL/GenBank/DDBJ databases">
        <title>The Genome Sequence of Bacteroides finegoldii CL09T03C10.</title>
        <authorList>
            <consortium name="The Broad Institute Genome Sequencing Platform"/>
            <person name="Earl A."/>
            <person name="Ward D."/>
            <person name="Feldgarden M."/>
            <person name="Gevers D."/>
            <person name="Zitomersky N.L."/>
            <person name="Coyne M.J."/>
            <person name="Comstock L.E."/>
            <person name="Young S.K."/>
            <person name="Zeng Q."/>
            <person name="Gargeya S."/>
            <person name="Fitzgerald M."/>
            <person name="Haas B."/>
            <person name="Abouelleil A."/>
            <person name="Alvarado L."/>
            <person name="Arachchi H.M."/>
            <person name="Berlin A."/>
            <person name="Chapman S.B."/>
            <person name="Gearin G."/>
            <person name="Goldberg J."/>
            <person name="Griggs A."/>
            <person name="Gujja S."/>
            <person name="Hansen M."/>
            <person name="Heiman D."/>
            <person name="Howarth C."/>
            <person name="Larimer J."/>
            <person name="Lui A."/>
            <person name="MacDonald P.J.P."/>
            <person name="McCowen C."/>
            <person name="Montmayeur A."/>
            <person name="Murphy C."/>
            <person name="Neiman D."/>
            <person name="Pearson M."/>
            <person name="Priest M."/>
            <person name="Roberts A."/>
            <person name="Saif S."/>
            <person name="Shea T."/>
            <person name="Sisk P."/>
            <person name="Stolte C."/>
            <person name="Sykes S."/>
            <person name="Wortman J."/>
            <person name="Nusbaum C."/>
            <person name="Birren B."/>
        </authorList>
    </citation>
    <scope>NUCLEOTIDE SEQUENCE [LARGE SCALE GENOMIC DNA]</scope>
    <source>
        <strain evidence="1 2">CL09T03C10</strain>
    </source>
</reference>
<organism evidence="1 2">
    <name type="scientific">Bacteroides finegoldii CL09T03C10</name>
    <dbReference type="NCBI Taxonomy" id="997888"/>
    <lineage>
        <taxon>Bacteria</taxon>
        <taxon>Pseudomonadati</taxon>
        <taxon>Bacteroidota</taxon>
        <taxon>Bacteroidia</taxon>
        <taxon>Bacteroidales</taxon>
        <taxon>Bacteroidaceae</taxon>
        <taxon>Bacteroides</taxon>
    </lineage>
</organism>
<proteinExistence type="predicted"/>
<protein>
    <submittedName>
        <fullName evidence="1">Uncharacterized protein</fullName>
    </submittedName>
</protein>
<dbReference type="AlphaFoldDB" id="K5BTL6"/>
<accession>K5BTL6</accession>
<comment type="caution">
    <text evidence="1">The sequence shown here is derived from an EMBL/GenBank/DDBJ whole genome shotgun (WGS) entry which is preliminary data.</text>
</comment>
<evidence type="ECO:0000313" key="2">
    <source>
        <dbReference type="Proteomes" id="UP000007995"/>
    </source>
</evidence>
<sequence>MRIIDLYDFAPILNNSTHTRKVNLYIFADVDSIKSLNF</sequence>
<dbReference type="HOGENOM" id="CLU_3324436_0_0_10"/>
<gene>
    <name evidence="1" type="ORF">HMPREF1057_02269</name>
</gene>
<dbReference type="Proteomes" id="UP000007995">
    <property type="component" value="Unassembled WGS sequence"/>
</dbReference>
<evidence type="ECO:0000313" key="1">
    <source>
        <dbReference type="EMBL" id="EKJ90967.1"/>
    </source>
</evidence>
<name>K5BTL6_9BACE</name>